<evidence type="ECO:0000256" key="1">
    <source>
        <dbReference type="ARBA" id="ARBA00010617"/>
    </source>
</evidence>
<evidence type="ECO:0000256" key="5">
    <source>
        <dbReference type="ARBA" id="ARBA00023033"/>
    </source>
</evidence>
<keyword evidence="9" id="KW-1185">Reference proteome</keyword>
<dbReference type="Proteomes" id="UP000070700">
    <property type="component" value="Unassembled WGS sequence"/>
</dbReference>
<keyword evidence="3" id="KW-0560">Oxidoreductase</keyword>
<sequence>MINSFYLAVVGLVIYGIYSLLQVGSRDKRLPPGPPTTPIFGNALSNSPNGAWKEVKTHNCHRFEEWAKEYGPVFSLKVFSGTMIVLADQKSVYQLCDKKGSIYSDRPPLPIPLFITRGAHITMEPQGPSWREKRTVVTKNLNPKALDEKHFRIQEAESTVFMNNLLEDPDKVFEWAKLYATSVAAIISWGFRAKDFNSFWYREFYDFMDKWLETIEPGANPPVEFFPFLWYMPGKWKKRVYNTRDRMDKLWSHGRKLVDERRSRGDQRECIIDIKLDEYNAEGWKMSQHAFNIMFGELLEAGADTTANMLLTLILAITKFPETQAKARKELDRVCGTDRTPQFTDFEALPYINAIVKEGLRWRPTSELGLPHQVSQDDWYDGMLIPKNSVIWIGIWSLHQNPDLYPEPELFNPDRFLSHPHLADKYSVGSDYEKRDHYGYGAGRRICPGIHLAERSMWRIVAKLLWAFEFSELPDHPLDVNAYTSAILVRPLEYKVKVTPRSEKHLATIKGELKGAMEFLAQYD</sequence>
<dbReference type="Pfam" id="PF00067">
    <property type="entry name" value="p450"/>
    <property type="match status" value="1"/>
</dbReference>
<dbReference type="AlphaFoldDB" id="A0A194WVE4"/>
<evidence type="ECO:0000313" key="9">
    <source>
        <dbReference type="Proteomes" id="UP000070700"/>
    </source>
</evidence>
<dbReference type="PRINTS" id="PR00385">
    <property type="entry name" value="P450"/>
</dbReference>
<dbReference type="GO" id="GO:0005506">
    <property type="term" value="F:iron ion binding"/>
    <property type="evidence" value="ECO:0007669"/>
    <property type="project" value="InterPro"/>
</dbReference>
<evidence type="ECO:0000256" key="7">
    <source>
        <dbReference type="SAM" id="Phobius"/>
    </source>
</evidence>
<accession>A0A194WVE4</accession>
<comment type="similarity">
    <text evidence="1">Belongs to the cytochrome P450 family.</text>
</comment>
<dbReference type="SUPFAM" id="SSF48264">
    <property type="entry name" value="Cytochrome P450"/>
    <property type="match status" value="1"/>
</dbReference>
<dbReference type="Gene3D" id="1.10.630.10">
    <property type="entry name" value="Cytochrome P450"/>
    <property type="match status" value="1"/>
</dbReference>
<keyword evidence="7" id="KW-0812">Transmembrane</keyword>
<keyword evidence="6" id="KW-0349">Heme</keyword>
<feature type="binding site" description="axial binding residue" evidence="6">
    <location>
        <position position="447"/>
    </location>
    <ligand>
        <name>heme</name>
        <dbReference type="ChEBI" id="CHEBI:30413"/>
    </ligand>
    <ligandPart>
        <name>Fe</name>
        <dbReference type="ChEBI" id="CHEBI:18248"/>
    </ligandPart>
</feature>
<dbReference type="RefSeq" id="XP_018065994.1">
    <property type="nucleotide sequence ID" value="XM_018217110.1"/>
</dbReference>
<evidence type="ECO:0000256" key="2">
    <source>
        <dbReference type="ARBA" id="ARBA00022723"/>
    </source>
</evidence>
<proteinExistence type="inferred from homology"/>
<dbReference type="InParanoid" id="A0A194WVE4"/>
<dbReference type="GeneID" id="28826836"/>
<keyword evidence="7" id="KW-1133">Transmembrane helix</keyword>
<dbReference type="InterPro" id="IPR036396">
    <property type="entry name" value="Cyt_P450_sf"/>
</dbReference>
<dbReference type="GO" id="GO:0020037">
    <property type="term" value="F:heme binding"/>
    <property type="evidence" value="ECO:0007669"/>
    <property type="project" value="InterPro"/>
</dbReference>
<dbReference type="PANTHER" id="PTHR46300:SF2">
    <property type="entry name" value="CYTOCHROME P450 MONOOXYGENASE ALNH-RELATED"/>
    <property type="match status" value="1"/>
</dbReference>
<dbReference type="InterPro" id="IPR001128">
    <property type="entry name" value="Cyt_P450"/>
</dbReference>
<dbReference type="EMBL" id="KQ947426">
    <property type="protein sequence ID" value="KUJ11639.1"/>
    <property type="molecule type" value="Genomic_DNA"/>
</dbReference>
<evidence type="ECO:0000256" key="6">
    <source>
        <dbReference type="PIRSR" id="PIRSR602401-1"/>
    </source>
</evidence>
<evidence type="ECO:0000256" key="3">
    <source>
        <dbReference type="ARBA" id="ARBA00023002"/>
    </source>
</evidence>
<dbReference type="CDD" id="cd11065">
    <property type="entry name" value="CYP64-like"/>
    <property type="match status" value="1"/>
</dbReference>
<keyword evidence="2 6" id="KW-0479">Metal-binding</keyword>
<dbReference type="PRINTS" id="PR00463">
    <property type="entry name" value="EP450I"/>
</dbReference>
<dbReference type="InterPro" id="IPR002401">
    <property type="entry name" value="Cyt_P450_E_grp-I"/>
</dbReference>
<reference evidence="8 9" key="1">
    <citation type="submission" date="2015-10" db="EMBL/GenBank/DDBJ databases">
        <title>Full genome of DAOMC 229536 Phialocephala scopiformis, a fungal endophyte of spruce producing the potent anti-insectan compound rugulosin.</title>
        <authorList>
            <consortium name="DOE Joint Genome Institute"/>
            <person name="Walker A.K."/>
            <person name="Frasz S.L."/>
            <person name="Seifert K.A."/>
            <person name="Miller J.D."/>
            <person name="Mondo S.J."/>
            <person name="Labutti K."/>
            <person name="Lipzen A."/>
            <person name="Dockter R."/>
            <person name="Kennedy M."/>
            <person name="Grigoriev I.V."/>
            <person name="Spatafora J.W."/>
        </authorList>
    </citation>
    <scope>NUCLEOTIDE SEQUENCE [LARGE SCALE GENOMIC DNA]</scope>
    <source>
        <strain evidence="8 9">CBS 120377</strain>
    </source>
</reference>
<keyword evidence="5" id="KW-0503">Monooxygenase</keyword>
<dbReference type="KEGG" id="psco:LY89DRAFT_700241"/>
<organism evidence="8 9">
    <name type="scientific">Mollisia scopiformis</name>
    <name type="common">Conifer needle endophyte fungus</name>
    <name type="synonym">Phialocephala scopiformis</name>
    <dbReference type="NCBI Taxonomy" id="149040"/>
    <lineage>
        <taxon>Eukaryota</taxon>
        <taxon>Fungi</taxon>
        <taxon>Dikarya</taxon>
        <taxon>Ascomycota</taxon>
        <taxon>Pezizomycotina</taxon>
        <taxon>Leotiomycetes</taxon>
        <taxon>Helotiales</taxon>
        <taxon>Mollisiaceae</taxon>
        <taxon>Mollisia</taxon>
    </lineage>
</organism>
<evidence type="ECO:0000256" key="4">
    <source>
        <dbReference type="ARBA" id="ARBA00023004"/>
    </source>
</evidence>
<dbReference type="OrthoDB" id="1055148at2759"/>
<dbReference type="InterPro" id="IPR050364">
    <property type="entry name" value="Cytochrome_P450_fung"/>
</dbReference>
<comment type="cofactor">
    <cofactor evidence="6">
        <name>heme</name>
        <dbReference type="ChEBI" id="CHEBI:30413"/>
    </cofactor>
</comment>
<gene>
    <name evidence="8" type="ORF">LY89DRAFT_700241</name>
</gene>
<name>A0A194WVE4_MOLSC</name>
<keyword evidence="7" id="KW-0472">Membrane</keyword>
<feature type="transmembrane region" description="Helical" evidence="7">
    <location>
        <begin position="6"/>
        <end position="24"/>
    </location>
</feature>
<dbReference type="GO" id="GO:0004497">
    <property type="term" value="F:monooxygenase activity"/>
    <property type="evidence" value="ECO:0007669"/>
    <property type="project" value="UniProtKB-KW"/>
</dbReference>
<dbReference type="PANTHER" id="PTHR46300">
    <property type="entry name" value="P450, PUTATIVE (EUROFUNG)-RELATED-RELATED"/>
    <property type="match status" value="1"/>
</dbReference>
<evidence type="ECO:0000313" key="8">
    <source>
        <dbReference type="EMBL" id="KUJ11639.1"/>
    </source>
</evidence>
<dbReference type="GO" id="GO:0016705">
    <property type="term" value="F:oxidoreductase activity, acting on paired donors, with incorporation or reduction of molecular oxygen"/>
    <property type="evidence" value="ECO:0007669"/>
    <property type="project" value="InterPro"/>
</dbReference>
<keyword evidence="4 6" id="KW-0408">Iron</keyword>
<protein>
    <submittedName>
        <fullName evidence="8">Putative cytochrome P450 oxidoreductase</fullName>
    </submittedName>
</protein>